<dbReference type="OrthoDB" id="5886630at2759"/>
<protein>
    <recommendedName>
        <fullName evidence="1">MADF domain-containing protein</fullName>
    </recommendedName>
</protein>
<feature type="domain" description="MADF" evidence="1">
    <location>
        <begin position="9"/>
        <end position="36"/>
    </location>
</feature>
<dbReference type="InterPro" id="IPR006578">
    <property type="entry name" value="MADF-dom"/>
</dbReference>
<evidence type="ECO:0000313" key="3">
    <source>
        <dbReference type="Proteomes" id="UP000252519"/>
    </source>
</evidence>
<proteinExistence type="predicted"/>
<name>A0A368FZU7_ANCCA</name>
<dbReference type="STRING" id="29170.A0A368FZU7"/>
<dbReference type="Proteomes" id="UP000252519">
    <property type="component" value="Unassembled WGS sequence"/>
</dbReference>
<accession>A0A368FZU7</accession>
<gene>
    <name evidence="2" type="ORF">ANCCAN_17582</name>
</gene>
<reference evidence="2 3" key="1">
    <citation type="submission" date="2014-10" db="EMBL/GenBank/DDBJ databases">
        <title>Draft genome of the hookworm Ancylostoma caninum.</title>
        <authorList>
            <person name="Mitreva M."/>
        </authorList>
    </citation>
    <scope>NUCLEOTIDE SEQUENCE [LARGE SCALE GENOMIC DNA]</scope>
    <source>
        <strain evidence="2 3">Baltimore</strain>
    </source>
</reference>
<evidence type="ECO:0000313" key="2">
    <source>
        <dbReference type="EMBL" id="RCN36539.1"/>
    </source>
</evidence>
<dbReference type="EMBL" id="JOJR01000548">
    <property type="protein sequence ID" value="RCN36539.1"/>
    <property type="molecule type" value="Genomic_DNA"/>
</dbReference>
<sequence>MSYDLECELISEVEEQECLWNPRNEDYHKTDKRVLALKMYWKNLRDHWKRRQNPTTGLAAQKPWPFSERLQFLIEGEAQGVRFSHLNLQSAPQGSQSPDYNEIYPPMSSISAVALESEEGVSCMEETSQWLRERFGGNRENDRMFQPFGDTVATVLGYMPLHAAHEQMAELILFKPFPGCDGGSPM</sequence>
<dbReference type="Pfam" id="PF10545">
    <property type="entry name" value="MADF_DNA_bdg"/>
    <property type="match status" value="1"/>
</dbReference>
<keyword evidence="3" id="KW-1185">Reference proteome</keyword>
<dbReference type="AlphaFoldDB" id="A0A368FZU7"/>
<organism evidence="2 3">
    <name type="scientific">Ancylostoma caninum</name>
    <name type="common">Dog hookworm</name>
    <dbReference type="NCBI Taxonomy" id="29170"/>
    <lineage>
        <taxon>Eukaryota</taxon>
        <taxon>Metazoa</taxon>
        <taxon>Ecdysozoa</taxon>
        <taxon>Nematoda</taxon>
        <taxon>Chromadorea</taxon>
        <taxon>Rhabditida</taxon>
        <taxon>Rhabditina</taxon>
        <taxon>Rhabditomorpha</taxon>
        <taxon>Strongyloidea</taxon>
        <taxon>Ancylostomatidae</taxon>
        <taxon>Ancylostomatinae</taxon>
        <taxon>Ancylostoma</taxon>
    </lineage>
</organism>
<evidence type="ECO:0000259" key="1">
    <source>
        <dbReference type="Pfam" id="PF10545"/>
    </source>
</evidence>
<comment type="caution">
    <text evidence="2">The sequence shown here is derived from an EMBL/GenBank/DDBJ whole genome shotgun (WGS) entry which is preliminary data.</text>
</comment>